<feature type="compositionally biased region" description="Basic and acidic residues" evidence="1">
    <location>
        <begin position="1"/>
        <end position="20"/>
    </location>
</feature>
<feature type="region of interest" description="Disordered" evidence="1">
    <location>
        <begin position="1"/>
        <end position="31"/>
    </location>
</feature>
<proteinExistence type="predicted"/>
<reference evidence="2" key="2">
    <citation type="submission" date="2020-11" db="EMBL/GenBank/DDBJ databases">
        <authorList>
            <person name="McCartney M.A."/>
            <person name="Auch B."/>
            <person name="Kono T."/>
            <person name="Mallez S."/>
            <person name="Becker A."/>
            <person name="Gohl D.M."/>
            <person name="Silverstein K.A.T."/>
            <person name="Koren S."/>
            <person name="Bechman K.B."/>
            <person name="Herman A."/>
            <person name="Abrahante J.E."/>
            <person name="Garbe J."/>
        </authorList>
    </citation>
    <scope>NUCLEOTIDE SEQUENCE</scope>
    <source>
        <strain evidence="2">Duluth1</strain>
        <tissue evidence="2">Whole animal</tissue>
    </source>
</reference>
<feature type="compositionally biased region" description="Basic and acidic residues" evidence="1">
    <location>
        <begin position="105"/>
        <end position="131"/>
    </location>
</feature>
<dbReference type="Proteomes" id="UP000828390">
    <property type="component" value="Unassembled WGS sequence"/>
</dbReference>
<comment type="caution">
    <text evidence="2">The sequence shown here is derived from an EMBL/GenBank/DDBJ whole genome shotgun (WGS) entry which is preliminary data.</text>
</comment>
<organism evidence="2 3">
    <name type="scientific">Dreissena polymorpha</name>
    <name type="common">Zebra mussel</name>
    <name type="synonym">Mytilus polymorpha</name>
    <dbReference type="NCBI Taxonomy" id="45954"/>
    <lineage>
        <taxon>Eukaryota</taxon>
        <taxon>Metazoa</taxon>
        <taxon>Spiralia</taxon>
        <taxon>Lophotrochozoa</taxon>
        <taxon>Mollusca</taxon>
        <taxon>Bivalvia</taxon>
        <taxon>Autobranchia</taxon>
        <taxon>Heteroconchia</taxon>
        <taxon>Euheterodonta</taxon>
        <taxon>Imparidentia</taxon>
        <taxon>Neoheterodontei</taxon>
        <taxon>Myida</taxon>
        <taxon>Dreissenoidea</taxon>
        <taxon>Dreissenidae</taxon>
        <taxon>Dreissena</taxon>
    </lineage>
</organism>
<reference evidence="2" key="1">
    <citation type="journal article" date="2019" name="bioRxiv">
        <title>The Genome of the Zebra Mussel, Dreissena polymorpha: A Resource for Invasive Species Research.</title>
        <authorList>
            <person name="McCartney M.A."/>
            <person name="Auch B."/>
            <person name="Kono T."/>
            <person name="Mallez S."/>
            <person name="Zhang Y."/>
            <person name="Obille A."/>
            <person name="Becker A."/>
            <person name="Abrahante J.E."/>
            <person name="Garbe J."/>
            <person name="Badalamenti J.P."/>
            <person name="Herman A."/>
            <person name="Mangelson H."/>
            <person name="Liachko I."/>
            <person name="Sullivan S."/>
            <person name="Sone E.D."/>
            <person name="Koren S."/>
            <person name="Silverstein K.A.T."/>
            <person name="Beckman K.B."/>
            <person name="Gohl D.M."/>
        </authorList>
    </citation>
    <scope>NUCLEOTIDE SEQUENCE</scope>
    <source>
        <strain evidence="2">Duluth1</strain>
        <tissue evidence="2">Whole animal</tissue>
    </source>
</reference>
<dbReference type="EMBL" id="JAIWYP010000005">
    <property type="protein sequence ID" value="KAH3828425.1"/>
    <property type="molecule type" value="Genomic_DNA"/>
</dbReference>
<feature type="region of interest" description="Disordered" evidence="1">
    <location>
        <begin position="101"/>
        <end position="142"/>
    </location>
</feature>
<keyword evidence="3" id="KW-1185">Reference proteome</keyword>
<accession>A0A9D4JXJ0</accession>
<protein>
    <submittedName>
        <fullName evidence="2">Uncharacterized protein</fullName>
    </submittedName>
</protein>
<sequence>MAPDKKVPDGRTGRQTDGQRHNNIPQPMAGDKKLQKDICCIHFVTGRMYNEFHQDWVINRFKPCQDMVKINIMTKFHRNSVKNFASRVVTRFLNEIRQSNSKIWVRTDGKTDGRKDGGTEGRKDGRTEGRTTPKQYPSANGG</sequence>
<evidence type="ECO:0000313" key="3">
    <source>
        <dbReference type="Proteomes" id="UP000828390"/>
    </source>
</evidence>
<evidence type="ECO:0000313" key="2">
    <source>
        <dbReference type="EMBL" id="KAH3828425.1"/>
    </source>
</evidence>
<evidence type="ECO:0000256" key="1">
    <source>
        <dbReference type="SAM" id="MobiDB-lite"/>
    </source>
</evidence>
<dbReference type="AlphaFoldDB" id="A0A9D4JXJ0"/>
<feature type="compositionally biased region" description="Polar residues" evidence="1">
    <location>
        <begin position="133"/>
        <end position="142"/>
    </location>
</feature>
<name>A0A9D4JXJ0_DREPO</name>
<gene>
    <name evidence="2" type="ORF">DPMN_130387</name>
</gene>